<dbReference type="STRING" id="796604.A0A2X0MDF0"/>
<dbReference type="InterPro" id="IPR001680">
    <property type="entry name" value="WD40_rpt"/>
</dbReference>
<evidence type="ECO:0000313" key="6">
    <source>
        <dbReference type="Proteomes" id="UP000249464"/>
    </source>
</evidence>
<dbReference type="PANTHER" id="PTHR14221:SF0">
    <property type="entry name" value="WD REPEAT-CONTAINING PROTEIN 44"/>
    <property type="match status" value="1"/>
</dbReference>
<feature type="region of interest" description="Disordered" evidence="4">
    <location>
        <begin position="1"/>
        <end position="177"/>
    </location>
</feature>
<name>A0A2X0MDF0_9BASI</name>
<feature type="compositionally biased region" description="Low complexity" evidence="4">
    <location>
        <begin position="752"/>
        <end position="761"/>
    </location>
</feature>
<dbReference type="InterPro" id="IPR036322">
    <property type="entry name" value="WD40_repeat_dom_sf"/>
</dbReference>
<dbReference type="PANTHER" id="PTHR14221">
    <property type="entry name" value="WD REPEAT DOMAIN 44"/>
    <property type="match status" value="1"/>
</dbReference>
<feature type="compositionally biased region" description="Low complexity" evidence="4">
    <location>
        <begin position="34"/>
        <end position="45"/>
    </location>
</feature>
<dbReference type="InterPro" id="IPR019775">
    <property type="entry name" value="WD40_repeat_CS"/>
</dbReference>
<feature type="compositionally biased region" description="Polar residues" evidence="4">
    <location>
        <begin position="90"/>
        <end position="100"/>
    </location>
</feature>
<keyword evidence="1 3" id="KW-0853">WD repeat</keyword>
<evidence type="ECO:0000256" key="4">
    <source>
        <dbReference type="SAM" id="MobiDB-lite"/>
    </source>
</evidence>
<feature type="region of interest" description="Disordered" evidence="4">
    <location>
        <begin position="413"/>
        <end position="434"/>
    </location>
</feature>
<dbReference type="InterPro" id="IPR015943">
    <property type="entry name" value="WD40/YVTN_repeat-like_dom_sf"/>
</dbReference>
<feature type="compositionally biased region" description="Basic and acidic residues" evidence="4">
    <location>
        <begin position="356"/>
        <end position="369"/>
    </location>
</feature>
<dbReference type="EMBL" id="FQNC01000049">
    <property type="protein sequence ID" value="SGY83073.1"/>
    <property type="molecule type" value="Genomic_DNA"/>
</dbReference>
<feature type="compositionally biased region" description="Low complexity" evidence="4">
    <location>
        <begin position="167"/>
        <end position="176"/>
    </location>
</feature>
<dbReference type="PROSITE" id="PS00678">
    <property type="entry name" value="WD_REPEATS_1"/>
    <property type="match status" value="1"/>
</dbReference>
<protein>
    <submittedName>
        <fullName evidence="5">BQ5605_C009g05617 protein</fullName>
    </submittedName>
</protein>
<evidence type="ECO:0000256" key="1">
    <source>
        <dbReference type="ARBA" id="ARBA00022574"/>
    </source>
</evidence>
<dbReference type="Gene3D" id="2.130.10.10">
    <property type="entry name" value="YVTN repeat-like/Quinoprotein amine dehydrogenase"/>
    <property type="match status" value="1"/>
</dbReference>
<dbReference type="Proteomes" id="UP000249464">
    <property type="component" value="Unassembled WGS sequence"/>
</dbReference>
<evidence type="ECO:0000313" key="5">
    <source>
        <dbReference type="EMBL" id="SGY83073.1"/>
    </source>
</evidence>
<feature type="region of interest" description="Disordered" evidence="4">
    <location>
        <begin position="527"/>
        <end position="546"/>
    </location>
</feature>
<evidence type="ECO:0000256" key="2">
    <source>
        <dbReference type="ARBA" id="ARBA00022737"/>
    </source>
</evidence>
<feature type="repeat" description="WD" evidence="3">
    <location>
        <begin position="679"/>
        <end position="712"/>
    </location>
</feature>
<dbReference type="Pfam" id="PF00400">
    <property type="entry name" value="WD40"/>
    <property type="match status" value="4"/>
</dbReference>
<feature type="compositionally biased region" description="Polar residues" evidence="4">
    <location>
        <begin position="731"/>
        <end position="741"/>
    </location>
</feature>
<organism evidence="5 6">
    <name type="scientific">Microbotryum silenes-dioicae</name>
    <dbReference type="NCBI Taxonomy" id="796604"/>
    <lineage>
        <taxon>Eukaryota</taxon>
        <taxon>Fungi</taxon>
        <taxon>Dikarya</taxon>
        <taxon>Basidiomycota</taxon>
        <taxon>Pucciniomycotina</taxon>
        <taxon>Microbotryomycetes</taxon>
        <taxon>Microbotryales</taxon>
        <taxon>Microbotryaceae</taxon>
        <taxon>Microbotryum</taxon>
    </lineage>
</organism>
<feature type="region of interest" description="Disordered" evidence="4">
    <location>
        <begin position="635"/>
        <end position="682"/>
    </location>
</feature>
<feature type="region of interest" description="Disordered" evidence="4">
    <location>
        <begin position="592"/>
        <end position="612"/>
    </location>
</feature>
<feature type="region of interest" description="Disordered" evidence="4">
    <location>
        <begin position="255"/>
        <end position="377"/>
    </location>
</feature>
<reference evidence="5 6" key="1">
    <citation type="submission" date="2016-11" db="EMBL/GenBank/DDBJ databases">
        <authorList>
            <person name="Jaros S."/>
            <person name="Januszkiewicz K."/>
            <person name="Wedrychowicz H."/>
        </authorList>
    </citation>
    <scope>NUCLEOTIDE SEQUENCE [LARGE SCALE GENOMIC DNA]</scope>
</reference>
<feature type="repeat" description="WD" evidence="3">
    <location>
        <begin position="827"/>
        <end position="869"/>
    </location>
</feature>
<feature type="region of interest" description="Disordered" evidence="4">
    <location>
        <begin position="203"/>
        <end position="224"/>
    </location>
</feature>
<feature type="region of interest" description="Disordered" evidence="4">
    <location>
        <begin position="452"/>
        <end position="518"/>
    </location>
</feature>
<dbReference type="SMART" id="SM00320">
    <property type="entry name" value="WD40"/>
    <property type="match status" value="5"/>
</dbReference>
<dbReference type="PROSITE" id="PS50294">
    <property type="entry name" value="WD_REPEATS_REGION"/>
    <property type="match status" value="3"/>
</dbReference>
<evidence type="ECO:0000256" key="3">
    <source>
        <dbReference type="PROSITE-ProRule" id="PRU00221"/>
    </source>
</evidence>
<feature type="repeat" description="WD" evidence="3">
    <location>
        <begin position="787"/>
        <end position="827"/>
    </location>
</feature>
<dbReference type="AlphaFoldDB" id="A0A2X0MDF0"/>
<gene>
    <name evidence="5" type="primary">BQ5605_C009g05617</name>
    <name evidence="5" type="ORF">BQ5605_C009G05617</name>
</gene>
<feature type="region of interest" description="Disordered" evidence="4">
    <location>
        <begin position="724"/>
        <end position="773"/>
    </location>
</feature>
<keyword evidence="2" id="KW-0677">Repeat</keyword>
<dbReference type="InterPro" id="IPR040324">
    <property type="entry name" value="WDR44/Dgr2"/>
</dbReference>
<dbReference type="PROSITE" id="PS50082">
    <property type="entry name" value="WD_REPEATS_2"/>
    <property type="match status" value="4"/>
</dbReference>
<proteinExistence type="predicted"/>
<feature type="compositionally biased region" description="Basic and acidic residues" evidence="4">
    <location>
        <begin position="17"/>
        <end position="32"/>
    </location>
</feature>
<dbReference type="InterPro" id="IPR020472">
    <property type="entry name" value="WD40_PAC1"/>
</dbReference>
<dbReference type="SUPFAM" id="SSF50978">
    <property type="entry name" value="WD40 repeat-like"/>
    <property type="match status" value="1"/>
</dbReference>
<keyword evidence="6" id="KW-1185">Reference proteome</keyword>
<feature type="compositionally biased region" description="Low complexity" evidence="4">
    <location>
        <begin position="119"/>
        <end position="133"/>
    </location>
</feature>
<feature type="compositionally biased region" description="Polar residues" evidence="4">
    <location>
        <begin position="142"/>
        <end position="153"/>
    </location>
</feature>
<accession>A0A2X0MDF0</accession>
<feature type="repeat" description="WD" evidence="3">
    <location>
        <begin position="1002"/>
        <end position="1023"/>
    </location>
</feature>
<sequence length="1159" mass="123442">MPSSGPPMLARLTTEQHASHDGRERDFDRDHGLPVPSITVSPSSPDQRGPATENGAFRFAQDPDTNDRGMGGDSNGSQGLQHEHERRQHQSGQATTSTMRGASPSSASASPRLQQQMGAAAPTAPPSSSSCPTNVAYDESTYRSLPSLNTRVTGGSGPELGETTVGASSSTSAAPACGSLNRTARPASAAAAAAAAAATATSASATATTSRGNQLNAGEATGPSSGFSFSSFLPSLSNMLPRLTSTPTLHLVTSTTDEVAGARPDAERSPPLSPDENSPTYMAFNPNVTRDNSIKRGRNDSTAFLRNLPGHLPMHRPQPAVVEEDDEEGASSPGGVDRRHSVDLDINEATANGETRALDRSSSTKEHPGRGLSRRPSAAFMAASRGGQVNPLTLQAVARQANEDEALKLVREREDRERQFENESVDGVPPKPHTLVRKSSWTAALATSSYVGGAPAGHSRSLSQDHNSKASRSRQSSNNLESVHENGSAGESTVSGSGDATLRSTGNQDSTSTGEFGQASGAVAGLDQTVQSNSPKKRGFFSRLGGGSRNRAISTLSIQSNDSALSHSSLDSPSPRSPAILEVHASIDAASGTAGQKDFGPEKVRPAKVKTKGKTSKDFGKLFLAQELCIPSPSNVPFSSTGKFGRGRSDTLDSTSTHSHDDNEAQTWPDEPSSGPEKSKKKMNAVWCIEWSGDGRYLATGGKDGVVRVWEVLKTPEERFIAATSDGYGGETSQQLKSDQPSPAKVRPCHLTSTASSQSTSARKKTSLPPKPANVMPVFNPVPIREYAGHEADVLDLSWSKNNFLLSSSMDKTVRLWHISRNECLCAFQHLDFVTSIAFHPKDDRYFLSGSLDCKLRLWDVRASPRAPTLTPLADLAFSGPCTQIPNRRVQIWTELPELITSVAFSRDGQLSIAGSFNGQCMFFETESFQYHSQFAAKSSRGKNSKGRKVTSMFPYPLPSSSGERLLVTSNDSRIRLYHTNDKAVEAKYAGHENTSSQIRASFSDDGKYVISGSEDRCVYIWDSGVTAERDEATGWNPLKKAKEGAGYEWFTTHIVTCASFAPILTREVLSDSGDPIFGDGHTHLIPLEQTVSGTSLGGESVAHLRFVNTRASAASVVNAADDAIIVVADDVTGLISVFRNSKTSIEGSNRRMSCSSAH</sequence>
<feature type="compositionally biased region" description="Polar residues" evidence="4">
    <location>
        <begin position="489"/>
        <end position="515"/>
    </location>
</feature>
<dbReference type="PRINTS" id="PR00320">
    <property type="entry name" value="GPROTEINBRPT"/>
</dbReference>
<feature type="compositionally biased region" description="Polar residues" evidence="4">
    <location>
        <begin position="275"/>
        <end position="291"/>
    </location>
</feature>
<feature type="compositionally biased region" description="Low complexity" evidence="4">
    <location>
        <begin position="102"/>
        <end position="111"/>
    </location>
</feature>